<gene>
    <name evidence="1" type="ORF">J421_4617</name>
    <name evidence="2" type="ORF">J421_4684</name>
</gene>
<evidence type="ECO:0000313" key="1">
    <source>
        <dbReference type="EMBL" id="AHG92152.1"/>
    </source>
</evidence>
<dbReference type="Proteomes" id="UP000019151">
    <property type="component" value="Plasmid 1"/>
</dbReference>
<sequence>MPAVPAPATRWARALVALRRWWAEHVGWGPAECRCVAPTRESWGYRDGAFVGRCLDCGGSIPRQPTDRGAA</sequence>
<name>W0RMF4_9BACT</name>
<geneLocation type="plasmid" evidence="2 3">
    <name>1</name>
</geneLocation>
<keyword evidence="3" id="KW-1185">Reference proteome</keyword>
<dbReference type="KEGG" id="gba:J421_4684"/>
<dbReference type="InParanoid" id="W0RMF4"/>
<dbReference type="RefSeq" id="WP_025413571.1">
    <property type="nucleotide sequence ID" value="NZ_CP007129.1"/>
</dbReference>
<dbReference type="KEGG" id="gba:J421_4617"/>
<dbReference type="HOGENOM" id="CLU_2734253_0_0_0"/>
<accession>W0RMF4</accession>
<reference evidence="2 3" key="2">
    <citation type="journal article" date="2014" name="Genome Announc.">
        <title>Genome Sequence and Methylome of Soil Bacterium Gemmatirosa kalamazoonensis KBS708T, a Member of the Rarely Cultivated Gemmatimonadetes Phylum.</title>
        <authorList>
            <person name="Debruyn J.M."/>
            <person name="Radosevich M."/>
            <person name="Wommack K.E."/>
            <person name="Polson S.W."/>
            <person name="Hauser L.J."/>
            <person name="Fawaz M.N."/>
            <person name="Korlach J."/>
            <person name="Tsai Y.C."/>
        </authorList>
    </citation>
    <scope>NUCLEOTIDE SEQUENCE [LARGE SCALE GENOMIC DNA]</scope>
    <source>
        <strain evidence="2 3">KBS708</strain>
        <plasmid evidence="2">1</plasmid>
        <plasmid evidence="3">Plasmid 1</plasmid>
    </source>
</reference>
<evidence type="ECO:0000313" key="3">
    <source>
        <dbReference type="Proteomes" id="UP000019151"/>
    </source>
</evidence>
<reference evidence="2" key="1">
    <citation type="submission" date="2013-12" db="EMBL/GenBank/DDBJ databases">
        <authorList>
            <person name="DeBruyn J.M."/>
            <person name="Radosevich M."/>
            <person name="Wommack K.Eric."/>
            <person name="Polson S."/>
            <person name="Hauser L.J."/>
            <person name="Fawaz M.N."/>
            <person name="Korlach J."/>
            <person name="Tsai Y.-C."/>
        </authorList>
    </citation>
    <scope>NUCLEOTIDE SEQUENCE</scope>
    <source>
        <strain evidence="2">KBS708</strain>
        <plasmid evidence="2">1</plasmid>
    </source>
</reference>
<evidence type="ECO:0000313" key="2">
    <source>
        <dbReference type="EMBL" id="AHG92219.1"/>
    </source>
</evidence>
<dbReference type="AlphaFoldDB" id="W0RMF4"/>
<organism evidence="2 3">
    <name type="scientific">Gemmatirosa kalamazoonensis</name>
    <dbReference type="NCBI Taxonomy" id="861299"/>
    <lineage>
        <taxon>Bacteria</taxon>
        <taxon>Pseudomonadati</taxon>
        <taxon>Gemmatimonadota</taxon>
        <taxon>Gemmatimonadia</taxon>
        <taxon>Gemmatimonadales</taxon>
        <taxon>Gemmatimonadaceae</taxon>
        <taxon>Gemmatirosa</taxon>
    </lineage>
</organism>
<keyword evidence="2" id="KW-0614">Plasmid</keyword>
<protein>
    <submittedName>
        <fullName evidence="2">Uncharacterized protein</fullName>
    </submittedName>
</protein>
<proteinExistence type="predicted"/>
<dbReference type="EMBL" id="CP007129">
    <property type="protein sequence ID" value="AHG92152.1"/>
    <property type="molecule type" value="Genomic_DNA"/>
</dbReference>
<dbReference type="EMBL" id="CP007129">
    <property type="protein sequence ID" value="AHG92219.1"/>
    <property type="molecule type" value="Genomic_DNA"/>
</dbReference>